<proteinExistence type="inferred from homology"/>
<keyword evidence="6" id="KW-1133">Transmembrane helix</keyword>
<dbReference type="InterPro" id="IPR004867">
    <property type="entry name" value="CHB_C_dom"/>
</dbReference>
<dbReference type="Gene3D" id="2.60.40.290">
    <property type="match status" value="1"/>
</dbReference>
<dbReference type="Pfam" id="PF03174">
    <property type="entry name" value="CHB_HEX_C"/>
    <property type="match status" value="1"/>
</dbReference>
<gene>
    <name evidence="8" type="ORF">MAR_008039</name>
</gene>
<feature type="domain" description="Chitobiase/beta-hexosaminidases N-terminal" evidence="7">
    <location>
        <begin position="89"/>
        <end position="249"/>
    </location>
</feature>
<evidence type="ECO:0000256" key="5">
    <source>
        <dbReference type="ARBA" id="ARBA00033000"/>
    </source>
</evidence>
<keyword evidence="4" id="KW-0378">Hydrolase</keyword>
<name>A0ABY7E2U7_MYAAR</name>
<dbReference type="Proteomes" id="UP001164746">
    <property type="component" value="Chromosome 4"/>
</dbReference>
<dbReference type="PRINTS" id="PR00738">
    <property type="entry name" value="GLHYDRLASE20"/>
</dbReference>
<dbReference type="InterPro" id="IPR004866">
    <property type="entry name" value="CHB/HEX_N_dom"/>
</dbReference>
<dbReference type="SUPFAM" id="SSF81296">
    <property type="entry name" value="E set domains"/>
    <property type="match status" value="1"/>
</dbReference>
<dbReference type="SUPFAM" id="SSF51445">
    <property type="entry name" value="(Trans)glycosidases"/>
    <property type="match status" value="1"/>
</dbReference>
<evidence type="ECO:0000256" key="3">
    <source>
        <dbReference type="ARBA" id="ARBA00012663"/>
    </source>
</evidence>
<dbReference type="EC" id="3.2.1.52" evidence="3"/>
<dbReference type="InterPro" id="IPR012291">
    <property type="entry name" value="CBM2_carb-bd_dom_sf"/>
</dbReference>
<evidence type="ECO:0000256" key="4">
    <source>
        <dbReference type="ARBA" id="ARBA00022801"/>
    </source>
</evidence>
<dbReference type="SUPFAM" id="SSF49384">
    <property type="entry name" value="Carbohydrate-binding domain"/>
    <property type="match status" value="1"/>
</dbReference>
<evidence type="ECO:0000313" key="8">
    <source>
        <dbReference type="EMBL" id="WAR01481.1"/>
    </source>
</evidence>
<dbReference type="InterPro" id="IPR014756">
    <property type="entry name" value="Ig_E-set"/>
</dbReference>
<dbReference type="Pfam" id="PF00728">
    <property type="entry name" value="Glyco_hydro_20"/>
    <property type="match status" value="2"/>
</dbReference>
<dbReference type="EMBL" id="CP111015">
    <property type="protein sequence ID" value="WAR01481.1"/>
    <property type="molecule type" value="Genomic_DNA"/>
</dbReference>
<evidence type="ECO:0000259" key="7">
    <source>
        <dbReference type="SMART" id="SM01081"/>
    </source>
</evidence>
<dbReference type="InterPro" id="IPR015883">
    <property type="entry name" value="Glyco_hydro_20_cat"/>
</dbReference>
<dbReference type="SMART" id="SM01081">
    <property type="entry name" value="CHB_HEX"/>
    <property type="match status" value="1"/>
</dbReference>
<dbReference type="Gene3D" id="3.20.20.80">
    <property type="entry name" value="Glycosidases"/>
    <property type="match status" value="2"/>
</dbReference>
<evidence type="ECO:0000256" key="6">
    <source>
        <dbReference type="SAM" id="Phobius"/>
    </source>
</evidence>
<organism evidence="8 9">
    <name type="scientific">Mya arenaria</name>
    <name type="common">Soft-shell clam</name>
    <dbReference type="NCBI Taxonomy" id="6604"/>
    <lineage>
        <taxon>Eukaryota</taxon>
        <taxon>Metazoa</taxon>
        <taxon>Spiralia</taxon>
        <taxon>Lophotrochozoa</taxon>
        <taxon>Mollusca</taxon>
        <taxon>Bivalvia</taxon>
        <taxon>Autobranchia</taxon>
        <taxon>Heteroconchia</taxon>
        <taxon>Euheterodonta</taxon>
        <taxon>Imparidentia</taxon>
        <taxon>Neoheterodontei</taxon>
        <taxon>Myida</taxon>
        <taxon>Myoidea</taxon>
        <taxon>Myidae</taxon>
        <taxon>Mya</taxon>
    </lineage>
</organism>
<comment type="catalytic activity">
    <reaction evidence="1">
        <text>Hydrolysis of terminal non-reducing N-acetyl-D-hexosamine residues in N-acetyl-beta-D-hexosaminides.</text>
        <dbReference type="EC" id="3.2.1.52"/>
    </reaction>
</comment>
<evidence type="ECO:0000256" key="2">
    <source>
        <dbReference type="ARBA" id="ARBA00006285"/>
    </source>
</evidence>
<reference evidence="8" key="1">
    <citation type="submission" date="2022-11" db="EMBL/GenBank/DDBJ databases">
        <title>Centuries of genome instability and evolution in soft-shell clam transmissible cancer (bioRxiv).</title>
        <authorList>
            <person name="Hart S.F.M."/>
            <person name="Yonemitsu M.A."/>
            <person name="Giersch R.M."/>
            <person name="Beal B.F."/>
            <person name="Arriagada G."/>
            <person name="Davis B.W."/>
            <person name="Ostrander E.A."/>
            <person name="Goff S.P."/>
            <person name="Metzger M.J."/>
        </authorList>
    </citation>
    <scope>NUCLEOTIDE SEQUENCE</scope>
    <source>
        <strain evidence="8">MELC-2E11</strain>
        <tissue evidence="8">Siphon/mantle</tissue>
    </source>
</reference>
<dbReference type="Pfam" id="PF03173">
    <property type="entry name" value="CHB_HEX"/>
    <property type="match status" value="1"/>
</dbReference>
<evidence type="ECO:0000256" key="1">
    <source>
        <dbReference type="ARBA" id="ARBA00001231"/>
    </source>
</evidence>
<protein>
    <recommendedName>
        <fullName evidence="3">beta-N-acetylhexosaminidase</fullName>
        <ecNumber evidence="3">3.2.1.52</ecNumber>
    </recommendedName>
    <alternativeName>
        <fullName evidence="5">N-acetyl-beta-glucosaminidase</fullName>
    </alternativeName>
</protein>
<keyword evidence="6" id="KW-0472">Membrane</keyword>
<dbReference type="PANTHER" id="PTHR22600">
    <property type="entry name" value="BETA-HEXOSAMINIDASE"/>
    <property type="match status" value="1"/>
</dbReference>
<dbReference type="InterPro" id="IPR025705">
    <property type="entry name" value="Beta_hexosaminidase_sua/sub"/>
</dbReference>
<dbReference type="PANTHER" id="PTHR22600:SF57">
    <property type="entry name" value="BETA-N-ACETYLHEXOSAMINIDASE"/>
    <property type="match status" value="1"/>
</dbReference>
<sequence>MLKRTDSLSGLEERGTRVTMVSTRRCLSQLRRRNSLSKLSVMVICAGICILLIFGRSGTTGSTFYIPHVLFGEGRFPPVTQSDLEYFGHHVQLNITVDTNFIKRSLYSTHFDLTNRGPKAVEGRQWELYGYFFRLGESKAYPYPRGFYLWSCGLKMFHVNGYLYKFTPVYGLFTGIPSGGSVTCKLRVQGMQVSRTDSFPRWYVTGNDLMPKVIINTDDESLSFVSDLTHPEQYKKYSDDTDHPYTPQDRFNLYAHPKAQIKDINVVPTPLEMTRDDSQTMTFDTDLYPIVKNEKFAREIKEFARVHSRQEISERSRFERGLHLGNVSRQKADKNNGVVCFRCVLRIPDAHKHVARNFIEADSVLKMVEVMSMYKMNKLHLHLSDDEGWRLEIPGLPELTQIGGSRCHDPKEEECILPMLGSGPYSNTSGSGFFTVQDYKDILEYARDRHVQVIPEFDMPGHSRAAIRSVHAKQRANREQKKANALHADIQPLETFHFGGDEVAVGAWRRLPACKNILVTKENGGFPTHYELMQYFIGKVSAITSQHGLALAGWEDAFLSHDTNVGFPFQKEDFKNDIVYAYVWKRTREVRTPHRAKLLANGGYKPDPEERGLYWATRKISTKDVWGLTPRVIFQDDDLECPDQIKAQENCFKLLKPHNILGMQAEVWTEVIRTPAQLEYMLFPRLLAVAERAWHHAAWEESSSENAAAPLREADWAVFAAKLGYQELRRLDTMDVQYRVSPPGARTQDSKAEFQTEFPGQEIQYLAANGIWTTASHNMPVRRPLKIRGLFLKGNLNYYDAF</sequence>
<feature type="transmembrane region" description="Helical" evidence="6">
    <location>
        <begin position="35"/>
        <end position="54"/>
    </location>
</feature>
<keyword evidence="9" id="KW-1185">Reference proteome</keyword>
<dbReference type="InterPro" id="IPR008965">
    <property type="entry name" value="CBM2/CBM3_carb-bd_dom_sf"/>
</dbReference>
<dbReference type="InterPro" id="IPR017853">
    <property type="entry name" value="GH"/>
</dbReference>
<comment type="similarity">
    <text evidence="2">Belongs to the glycosyl hydrolase 20 family.</text>
</comment>
<keyword evidence="6" id="KW-0812">Transmembrane</keyword>
<accession>A0ABY7E2U7</accession>
<evidence type="ECO:0000313" key="9">
    <source>
        <dbReference type="Proteomes" id="UP001164746"/>
    </source>
</evidence>